<proteinExistence type="predicted"/>
<accession>A0A8S3AGS9</accession>
<evidence type="ECO:0000313" key="1">
    <source>
        <dbReference type="EMBL" id="CAF4706379.1"/>
    </source>
</evidence>
<protein>
    <submittedName>
        <fullName evidence="1">Uncharacterized protein</fullName>
    </submittedName>
</protein>
<gene>
    <name evidence="1" type="ORF">SMN809_LOCUS43256</name>
</gene>
<dbReference type="AlphaFoldDB" id="A0A8S3AGS9"/>
<feature type="non-terminal residue" evidence="1">
    <location>
        <position position="1"/>
    </location>
</feature>
<dbReference type="EMBL" id="CAJOBI010127072">
    <property type="protein sequence ID" value="CAF4706379.1"/>
    <property type="molecule type" value="Genomic_DNA"/>
</dbReference>
<sequence length="81" mass="9175">QLWGFGKGIGYVAKQILQCDQSITHCACGENSIIVVIDGVQIKERRFNRDDFITEWTSVYRLSDPNDRIQHLDTGSSLNGF</sequence>
<dbReference type="Proteomes" id="UP000676336">
    <property type="component" value="Unassembled WGS sequence"/>
</dbReference>
<organism evidence="1 2">
    <name type="scientific">Rotaria magnacalcarata</name>
    <dbReference type="NCBI Taxonomy" id="392030"/>
    <lineage>
        <taxon>Eukaryota</taxon>
        <taxon>Metazoa</taxon>
        <taxon>Spiralia</taxon>
        <taxon>Gnathifera</taxon>
        <taxon>Rotifera</taxon>
        <taxon>Eurotatoria</taxon>
        <taxon>Bdelloidea</taxon>
        <taxon>Philodinida</taxon>
        <taxon>Philodinidae</taxon>
        <taxon>Rotaria</taxon>
    </lineage>
</organism>
<evidence type="ECO:0000313" key="2">
    <source>
        <dbReference type="Proteomes" id="UP000676336"/>
    </source>
</evidence>
<reference evidence="1" key="1">
    <citation type="submission" date="2021-02" db="EMBL/GenBank/DDBJ databases">
        <authorList>
            <person name="Nowell W R."/>
        </authorList>
    </citation>
    <scope>NUCLEOTIDE SEQUENCE</scope>
</reference>
<name>A0A8S3AGS9_9BILA</name>
<comment type="caution">
    <text evidence="1">The sequence shown here is derived from an EMBL/GenBank/DDBJ whole genome shotgun (WGS) entry which is preliminary data.</text>
</comment>
<feature type="non-terminal residue" evidence="1">
    <location>
        <position position="81"/>
    </location>
</feature>